<dbReference type="InterPro" id="IPR001155">
    <property type="entry name" value="OxRdtase_FMN_N"/>
</dbReference>
<dbReference type="InParanoid" id="A0A3G9JBK3"/>
<evidence type="ECO:0000256" key="9">
    <source>
        <dbReference type="ARBA" id="ARBA00023014"/>
    </source>
</evidence>
<dbReference type="GO" id="GO:0046872">
    <property type="term" value="F:metal ion binding"/>
    <property type="evidence" value="ECO:0007669"/>
    <property type="project" value="UniProtKB-KW"/>
</dbReference>
<evidence type="ECO:0000256" key="4">
    <source>
        <dbReference type="ARBA" id="ARBA00022630"/>
    </source>
</evidence>
<dbReference type="GO" id="GO:0051536">
    <property type="term" value="F:iron-sulfur cluster binding"/>
    <property type="evidence" value="ECO:0007669"/>
    <property type="project" value="UniProtKB-KW"/>
</dbReference>
<keyword evidence="7" id="KW-0560">Oxidoreductase</keyword>
<evidence type="ECO:0000313" key="13">
    <source>
        <dbReference type="Proteomes" id="UP000268059"/>
    </source>
</evidence>
<evidence type="ECO:0000256" key="2">
    <source>
        <dbReference type="ARBA" id="ARBA00001966"/>
    </source>
</evidence>
<keyword evidence="8" id="KW-0408">Iron</keyword>
<dbReference type="KEGG" id="ebm:SG0102_28800"/>
<dbReference type="CDD" id="cd02803">
    <property type="entry name" value="OYE_like_FMN_family"/>
    <property type="match status" value="1"/>
</dbReference>
<evidence type="ECO:0000259" key="11">
    <source>
        <dbReference type="Pfam" id="PF07992"/>
    </source>
</evidence>
<keyword evidence="13" id="KW-1185">Reference proteome</keyword>
<keyword evidence="5" id="KW-0288">FMN</keyword>
<dbReference type="SUPFAM" id="SSF51395">
    <property type="entry name" value="FMN-linked oxidoreductases"/>
    <property type="match status" value="1"/>
</dbReference>
<evidence type="ECO:0000256" key="5">
    <source>
        <dbReference type="ARBA" id="ARBA00022643"/>
    </source>
</evidence>
<reference evidence="12 13" key="1">
    <citation type="submission" date="2018-11" db="EMBL/GenBank/DDBJ databases">
        <title>Novel Erysipelotrichaceae bacterium isolated from small intestine of a swine.</title>
        <authorList>
            <person name="Kim J.S."/>
            <person name="Choe H."/>
            <person name="Lee Y.R."/>
            <person name="Kim K.M."/>
            <person name="Park D.S."/>
        </authorList>
    </citation>
    <scope>NUCLEOTIDE SEQUENCE [LARGE SCALE GENOMIC DNA]</scope>
    <source>
        <strain evidence="12 13">SG0102</strain>
    </source>
</reference>
<evidence type="ECO:0000256" key="3">
    <source>
        <dbReference type="ARBA" id="ARBA00011048"/>
    </source>
</evidence>
<dbReference type="InterPro" id="IPR051793">
    <property type="entry name" value="NADH:flavin_oxidoreductase"/>
</dbReference>
<dbReference type="InterPro" id="IPR036188">
    <property type="entry name" value="FAD/NAD-bd_sf"/>
</dbReference>
<dbReference type="PANTHER" id="PTHR42917">
    <property type="entry name" value="2,4-DIENOYL-COA REDUCTASE"/>
    <property type="match status" value="1"/>
</dbReference>
<dbReference type="Proteomes" id="UP000268059">
    <property type="component" value="Chromosome"/>
</dbReference>
<dbReference type="InterPro" id="IPR013785">
    <property type="entry name" value="Aldolase_TIM"/>
</dbReference>
<dbReference type="EMBL" id="AP019309">
    <property type="protein sequence ID" value="BBH27946.1"/>
    <property type="molecule type" value="Genomic_DNA"/>
</dbReference>
<sequence>MSYTKLFEKGKIGRLELKNRIVMPAMGCSLASSTGEASQEMITYYAKRAKGGAGLIITEITRIDDETGIGTPNQLSVTDLKHIPQLTRLAEAVHAYNTKIFVQLHHPGNQTPSRLLHGKQIVSASDVTCSVIGEKPRALTTEEVEGLVKKFVFGAYVAKAAGIDGVELHAAHGYLLDQFMSPHTNKRTDRYGGDFLGRMRMITEIIKGIQATCGPTYPISVRMDGAEYISDGIDQAEGIKIAKYLESLGIQALNVSCGTYESGYTIVEPAMLKEGWKADLARQIKANVSIPVIAVNTIKHPAFAESLLEEDVCDFVGIGRGFLADAEWGTKAQKGQDLYIRKCIGCLECFRILNTLRPVECTLNPLLGREYHWDHLHKTGQHRKVAVLGGGPAGMEAAIVLAKRQFDVTLFEATDKLGGTMNLAAIPPHKELLGEFVETMAAQVEEAGVQVVYNTKATPEDLKEAGFEAIFMAIGGQPIVPNLPGIDQAITAESVLKGEHDLHDQKIVIIGGGVTGLETAETLAKDNQVTVIEMANQVGTTLYASYRGVLLKEMHDMGITIKTEHRLTHIEDHQVYTKHGDEDVAFEADTVVLAMGVKPKREALEDFEKVFDQVILLGDTDHPGQIREALHSAYDRAFVFDLG</sequence>
<dbReference type="FunCoup" id="A0A3G9JBK3">
    <property type="interactions" value="155"/>
</dbReference>
<keyword evidence="4" id="KW-0285">Flavoprotein</keyword>
<feature type="domain" description="NADH:flavin oxidoreductase/NADH oxidase N-terminal" evidence="10">
    <location>
        <begin position="5"/>
        <end position="336"/>
    </location>
</feature>
<protein>
    <submittedName>
        <fullName evidence="12">NADH:flavin oxidoreductase</fullName>
    </submittedName>
</protein>
<dbReference type="Pfam" id="PF00724">
    <property type="entry name" value="Oxidored_FMN"/>
    <property type="match status" value="1"/>
</dbReference>
<dbReference type="PANTHER" id="PTHR42917:SF2">
    <property type="entry name" value="2,4-DIENOYL-COA REDUCTASE [(2E)-ENOYL-COA-PRODUCING]"/>
    <property type="match status" value="1"/>
</dbReference>
<dbReference type="SUPFAM" id="SSF51905">
    <property type="entry name" value="FAD/NAD(P)-binding domain"/>
    <property type="match status" value="1"/>
</dbReference>
<dbReference type="PRINTS" id="PR00469">
    <property type="entry name" value="PNDRDTASEII"/>
</dbReference>
<evidence type="ECO:0000256" key="6">
    <source>
        <dbReference type="ARBA" id="ARBA00022723"/>
    </source>
</evidence>
<keyword evidence="6" id="KW-0479">Metal-binding</keyword>
<accession>A0A3G9JBK3</accession>
<keyword evidence="9" id="KW-0411">Iron-sulfur</keyword>
<dbReference type="GO" id="GO:0016491">
    <property type="term" value="F:oxidoreductase activity"/>
    <property type="evidence" value="ECO:0007669"/>
    <property type="project" value="UniProtKB-KW"/>
</dbReference>
<dbReference type="InterPro" id="IPR023753">
    <property type="entry name" value="FAD/NAD-binding_dom"/>
</dbReference>
<name>A0A3G9JBK3_9FIRM</name>
<comment type="cofactor">
    <cofactor evidence="2">
        <name>[4Fe-4S] cluster</name>
        <dbReference type="ChEBI" id="CHEBI:49883"/>
    </cofactor>
</comment>
<dbReference type="Gene3D" id="3.20.20.70">
    <property type="entry name" value="Aldolase class I"/>
    <property type="match status" value="1"/>
</dbReference>
<comment type="cofactor">
    <cofactor evidence="1">
        <name>FMN</name>
        <dbReference type="ChEBI" id="CHEBI:58210"/>
    </cofactor>
</comment>
<evidence type="ECO:0000256" key="1">
    <source>
        <dbReference type="ARBA" id="ARBA00001917"/>
    </source>
</evidence>
<evidence type="ECO:0000313" key="12">
    <source>
        <dbReference type="EMBL" id="BBH27946.1"/>
    </source>
</evidence>
<evidence type="ECO:0000259" key="10">
    <source>
        <dbReference type="Pfam" id="PF00724"/>
    </source>
</evidence>
<evidence type="ECO:0000256" key="8">
    <source>
        <dbReference type="ARBA" id="ARBA00023004"/>
    </source>
</evidence>
<evidence type="ECO:0000256" key="7">
    <source>
        <dbReference type="ARBA" id="ARBA00023002"/>
    </source>
</evidence>
<dbReference type="GO" id="GO:0010181">
    <property type="term" value="F:FMN binding"/>
    <property type="evidence" value="ECO:0007669"/>
    <property type="project" value="InterPro"/>
</dbReference>
<dbReference type="Gene3D" id="3.40.50.720">
    <property type="entry name" value="NAD(P)-binding Rossmann-like Domain"/>
    <property type="match status" value="1"/>
</dbReference>
<proteinExistence type="inferred from homology"/>
<dbReference type="AlphaFoldDB" id="A0A3G9JBK3"/>
<dbReference type="PRINTS" id="PR00368">
    <property type="entry name" value="FADPNR"/>
</dbReference>
<gene>
    <name evidence="12" type="ORF">SG0102_28800</name>
</gene>
<comment type="similarity">
    <text evidence="3">In the N-terminal section; belongs to the NADH:flavin oxidoreductase/NADH oxidase family.</text>
</comment>
<organism evidence="12 13">
    <name type="scientific">Intestinibaculum porci</name>
    <dbReference type="NCBI Taxonomy" id="2487118"/>
    <lineage>
        <taxon>Bacteria</taxon>
        <taxon>Bacillati</taxon>
        <taxon>Bacillota</taxon>
        <taxon>Erysipelotrichia</taxon>
        <taxon>Erysipelotrichales</taxon>
        <taxon>Erysipelotrichaceae</taxon>
        <taxon>Intestinibaculum</taxon>
    </lineage>
</organism>
<dbReference type="Gene3D" id="3.50.50.60">
    <property type="entry name" value="FAD/NAD(P)-binding domain"/>
    <property type="match status" value="1"/>
</dbReference>
<dbReference type="Pfam" id="PF07992">
    <property type="entry name" value="Pyr_redox_2"/>
    <property type="match status" value="1"/>
</dbReference>
<feature type="domain" description="FAD/NAD(P)-binding" evidence="11">
    <location>
        <begin position="384"/>
        <end position="606"/>
    </location>
</feature>
<dbReference type="RefSeq" id="WP_179951177.1">
    <property type="nucleotide sequence ID" value="NZ_AP019309.1"/>
</dbReference>